<dbReference type="InterPro" id="IPR036390">
    <property type="entry name" value="WH_DNA-bd_sf"/>
</dbReference>
<dbReference type="InterPro" id="IPR036388">
    <property type="entry name" value="WH-like_DNA-bd_sf"/>
</dbReference>
<dbReference type="Proteomes" id="UP000291142">
    <property type="component" value="Unassembled WGS sequence"/>
</dbReference>
<dbReference type="PANTHER" id="PTHR30432">
    <property type="entry name" value="TRANSCRIPTIONAL REGULATOR MODE"/>
    <property type="match status" value="1"/>
</dbReference>
<protein>
    <submittedName>
        <fullName evidence="1">LysR family transcriptional regulator</fullName>
    </submittedName>
</protein>
<dbReference type="PANTHER" id="PTHR30432:SF1">
    <property type="entry name" value="DNA-BINDING TRANSCRIPTIONAL DUAL REGULATOR MODE"/>
    <property type="match status" value="1"/>
</dbReference>
<keyword evidence="2" id="KW-1185">Reference proteome</keyword>
<dbReference type="SUPFAM" id="SSF46785">
    <property type="entry name" value="Winged helix' DNA-binding domain"/>
    <property type="match status" value="1"/>
</dbReference>
<name>A0A4Q9FHF7_9FLAO</name>
<evidence type="ECO:0000313" key="2">
    <source>
        <dbReference type="Proteomes" id="UP000291142"/>
    </source>
</evidence>
<proteinExistence type="predicted"/>
<organism evidence="1 2">
    <name type="scientific">Hyunsoonleella flava</name>
    <dbReference type="NCBI Taxonomy" id="2527939"/>
    <lineage>
        <taxon>Bacteria</taxon>
        <taxon>Pseudomonadati</taxon>
        <taxon>Bacteroidota</taxon>
        <taxon>Flavobacteriia</taxon>
        <taxon>Flavobacteriales</taxon>
        <taxon>Flavobacteriaceae</taxon>
    </lineage>
</organism>
<dbReference type="Gene3D" id="1.10.10.10">
    <property type="entry name" value="Winged helix-like DNA-binding domain superfamily/Winged helix DNA-binding domain"/>
    <property type="match status" value="1"/>
</dbReference>
<dbReference type="OrthoDB" id="9805928at2"/>
<dbReference type="EMBL" id="SIRT01000001">
    <property type="protein sequence ID" value="TBN06352.1"/>
    <property type="molecule type" value="Genomic_DNA"/>
</dbReference>
<accession>A0A4Q9FHF7</accession>
<comment type="caution">
    <text evidence="1">The sequence shown here is derived from an EMBL/GenBank/DDBJ whole genome shotgun (WGS) entry which is preliminary data.</text>
</comment>
<dbReference type="AlphaFoldDB" id="A0A4Q9FHF7"/>
<dbReference type="InterPro" id="IPR051815">
    <property type="entry name" value="Molybdate_resp_trans_reg"/>
</dbReference>
<dbReference type="RefSeq" id="WP_130962342.1">
    <property type="nucleotide sequence ID" value="NZ_SIRT01000001.1"/>
</dbReference>
<gene>
    <name evidence="1" type="ORF">EYD45_00250</name>
</gene>
<reference evidence="1 2" key="1">
    <citation type="submission" date="2019-02" db="EMBL/GenBank/DDBJ databases">
        <title>Hyunsoonleella sp., isolated from marine sediment.</title>
        <authorList>
            <person name="Liu B.-T."/>
        </authorList>
    </citation>
    <scope>NUCLEOTIDE SEQUENCE [LARGE SCALE GENOMIC DNA]</scope>
    <source>
        <strain evidence="1 2">T58</strain>
    </source>
</reference>
<evidence type="ECO:0000313" key="1">
    <source>
        <dbReference type="EMBL" id="TBN06352.1"/>
    </source>
</evidence>
<sequence>MGYKIKSRIWIESDNNVLLGEGRVHLLKAIDNTGSLSKAAKSLNISYKKAWQLLDSVNKSAKKPVTINSIGGKGGGGAELTDYGKSLVKAFDEINRNCWSFLDKELAKIENI</sequence>